<dbReference type="Proteomes" id="UP000254603">
    <property type="component" value="Unassembled WGS sequence"/>
</dbReference>
<keyword evidence="6" id="KW-0046">Antibiotic resistance</keyword>
<evidence type="ECO:0000256" key="3">
    <source>
        <dbReference type="ARBA" id="ARBA00022741"/>
    </source>
</evidence>
<dbReference type="EMBL" id="CP065725">
    <property type="protein sequence ID" value="QPT39406.1"/>
    <property type="molecule type" value="Genomic_DNA"/>
</dbReference>
<keyword evidence="3" id="KW-0547">Nucleotide-binding</keyword>
<evidence type="ECO:0000256" key="5">
    <source>
        <dbReference type="ARBA" id="ARBA00022989"/>
    </source>
</evidence>
<evidence type="ECO:0000313" key="12">
    <source>
        <dbReference type="Proteomes" id="UP000594903"/>
    </source>
</evidence>
<dbReference type="PROSITE" id="PS50893">
    <property type="entry name" value="ABC_TRANSPORTER_2"/>
    <property type="match status" value="1"/>
</dbReference>
<dbReference type="Pfam" id="PF00005">
    <property type="entry name" value="ABC_tran"/>
    <property type="match status" value="1"/>
</dbReference>
<accession>A0A378XIH5</accession>
<proteinExistence type="inferred from homology"/>
<keyword evidence="10" id="KW-0378">Hydrolase</keyword>
<dbReference type="SUPFAM" id="SSF52540">
    <property type="entry name" value="P-loop containing nucleoside triphosphate hydrolases"/>
    <property type="match status" value="1"/>
</dbReference>
<keyword evidence="10" id="KW-0449">Lipoprotein</keyword>
<dbReference type="GO" id="GO:0022857">
    <property type="term" value="F:transmembrane transporter activity"/>
    <property type="evidence" value="ECO:0007669"/>
    <property type="project" value="UniProtKB-ARBA"/>
</dbReference>
<evidence type="ECO:0000256" key="4">
    <source>
        <dbReference type="ARBA" id="ARBA00022840"/>
    </source>
</evidence>
<keyword evidence="5" id="KW-1133">Transmembrane helix</keyword>
<dbReference type="GO" id="GO:0098796">
    <property type="term" value="C:membrane protein complex"/>
    <property type="evidence" value="ECO:0007669"/>
    <property type="project" value="UniProtKB-ARBA"/>
</dbReference>
<keyword evidence="12" id="KW-1185">Reference proteome</keyword>
<comment type="similarity">
    <text evidence="7">Belongs to the ABC transporter superfamily. Macrolide exporter (TC 3.A.1.122) family.</text>
</comment>
<evidence type="ECO:0000313" key="11">
    <source>
        <dbReference type="Proteomes" id="UP000254603"/>
    </source>
</evidence>
<dbReference type="EC" id="3.6.3.-" evidence="10"/>
<gene>
    <name evidence="10" type="primary">lolD_2</name>
    <name evidence="9" type="ORF">I6G29_09555</name>
    <name evidence="10" type="ORF">NCTC11997_01978</name>
</gene>
<dbReference type="PROSITE" id="PS00211">
    <property type="entry name" value="ABC_TRANSPORTER_1"/>
    <property type="match status" value="1"/>
</dbReference>
<dbReference type="InterPro" id="IPR003439">
    <property type="entry name" value="ABC_transporter-like_ATP-bd"/>
</dbReference>
<keyword evidence="1" id="KW-0813">Transport</keyword>
<evidence type="ECO:0000259" key="8">
    <source>
        <dbReference type="PROSITE" id="PS50893"/>
    </source>
</evidence>
<keyword evidence="5" id="KW-0472">Membrane</keyword>
<dbReference type="InterPro" id="IPR027417">
    <property type="entry name" value="P-loop_NTPase"/>
</dbReference>
<organism evidence="10 11">
    <name type="scientific">Oligella ureolytica</name>
    <dbReference type="NCBI Taxonomy" id="90244"/>
    <lineage>
        <taxon>Bacteria</taxon>
        <taxon>Pseudomonadati</taxon>
        <taxon>Pseudomonadota</taxon>
        <taxon>Betaproteobacteria</taxon>
        <taxon>Burkholderiales</taxon>
        <taxon>Alcaligenaceae</taxon>
        <taxon>Oligella</taxon>
    </lineage>
</organism>
<dbReference type="RefSeq" id="WP_018573573.1">
    <property type="nucleotide sequence ID" value="NZ_CP065725.1"/>
</dbReference>
<dbReference type="InterPro" id="IPR017871">
    <property type="entry name" value="ABC_transporter-like_CS"/>
</dbReference>
<reference evidence="9 12" key="2">
    <citation type="submission" date="2020-12" db="EMBL/GenBank/DDBJ databases">
        <title>FDA dAtabase for Regulatory Grade micrObial Sequences (FDA-ARGOS): Supporting development and validation of Infectious Disease Dx tests.</title>
        <authorList>
            <person name="Sproer C."/>
            <person name="Gronow S."/>
            <person name="Severitt S."/>
            <person name="Schroder I."/>
            <person name="Tallon L."/>
            <person name="Sadzewicz L."/>
            <person name="Zhao X."/>
            <person name="Boylan J."/>
            <person name="Ott S."/>
            <person name="Bowen H."/>
            <person name="Vavikolanu K."/>
            <person name="Mehta A."/>
            <person name="Aluvathingal J."/>
            <person name="Nadendla S."/>
            <person name="Lowell S."/>
            <person name="Myers T."/>
            <person name="Yan Y."/>
            <person name="Sichtig H."/>
        </authorList>
    </citation>
    <scope>NUCLEOTIDE SEQUENCE [LARGE SCALE GENOMIC DNA]</scope>
    <source>
        <strain evidence="9 12">FDAARGOS_872</strain>
    </source>
</reference>
<dbReference type="GO" id="GO:0016887">
    <property type="term" value="F:ATP hydrolysis activity"/>
    <property type="evidence" value="ECO:0007669"/>
    <property type="project" value="InterPro"/>
</dbReference>
<dbReference type="PANTHER" id="PTHR42798">
    <property type="entry name" value="LIPOPROTEIN-RELEASING SYSTEM ATP-BINDING PROTEIN LOLD"/>
    <property type="match status" value="1"/>
</dbReference>
<dbReference type="FunFam" id="3.40.50.300:FF:000032">
    <property type="entry name" value="Export ABC transporter ATP-binding protein"/>
    <property type="match status" value="1"/>
</dbReference>
<keyword evidence="5" id="KW-0812">Transmembrane</keyword>
<evidence type="ECO:0000256" key="7">
    <source>
        <dbReference type="ARBA" id="ARBA00038388"/>
    </source>
</evidence>
<keyword evidence="2" id="KW-1003">Cell membrane</keyword>
<dbReference type="CDD" id="cd03255">
    <property type="entry name" value="ABC_MJ0796_LolCDE_FtsE"/>
    <property type="match status" value="1"/>
</dbReference>
<reference evidence="10 11" key="1">
    <citation type="submission" date="2018-06" db="EMBL/GenBank/DDBJ databases">
        <authorList>
            <consortium name="Pathogen Informatics"/>
            <person name="Doyle S."/>
        </authorList>
    </citation>
    <scope>NUCLEOTIDE SEQUENCE [LARGE SCALE GENOMIC DNA]</scope>
    <source>
        <strain evidence="10 11">NCTC11997</strain>
    </source>
</reference>
<dbReference type="InterPro" id="IPR017911">
    <property type="entry name" value="MacB-like_ATP-bd"/>
</dbReference>
<name>A0A378XIH5_9BURK</name>
<dbReference type="STRING" id="1122619.GCA_000373745_00393"/>
<dbReference type="GO" id="GO:0046677">
    <property type="term" value="P:response to antibiotic"/>
    <property type="evidence" value="ECO:0007669"/>
    <property type="project" value="UniProtKB-KW"/>
</dbReference>
<dbReference type="Gene3D" id="3.40.50.300">
    <property type="entry name" value="P-loop containing nucleotide triphosphate hydrolases"/>
    <property type="match status" value="1"/>
</dbReference>
<sequence length="231" mass="25442">MLHQSPDIVINTVGLNHRILTPERELHVLRDINLQISAGEQVAITGRSGSGKSTLLGLLAALDSPSEGAIYLCGHPVHQLQEEARAALRLQHIGFIFQSFQLLPYLSALDNVMLPIRLLGNVNVKSAKEQAFAMLERVGLDKQSQQIPKVLSGGEQQRVAIARALILQPQIVFADEPTGNLDGDTANDIERLFFELNKEQDTTLIVVTHDLDLAAKCQRRLDLQDGHLVEV</sequence>
<evidence type="ECO:0000256" key="1">
    <source>
        <dbReference type="ARBA" id="ARBA00022448"/>
    </source>
</evidence>
<evidence type="ECO:0000256" key="6">
    <source>
        <dbReference type="ARBA" id="ARBA00023251"/>
    </source>
</evidence>
<dbReference type="InterPro" id="IPR003593">
    <property type="entry name" value="AAA+_ATPase"/>
</dbReference>
<evidence type="ECO:0000256" key="2">
    <source>
        <dbReference type="ARBA" id="ARBA00022475"/>
    </source>
</evidence>
<feature type="domain" description="ABC transporter" evidence="8">
    <location>
        <begin position="10"/>
        <end position="231"/>
    </location>
</feature>
<dbReference type="EMBL" id="UGSB01000001">
    <property type="protein sequence ID" value="SUA56043.1"/>
    <property type="molecule type" value="Genomic_DNA"/>
</dbReference>
<dbReference type="Proteomes" id="UP000594903">
    <property type="component" value="Chromosome"/>
</dbReference>
<protein>
    <submittedName>
        <fullName evidence="9">ABC transporter ATP-binding protein</fullName>
    </submittedName>
    <submittedName>
        <fullName evidence="10">Lipoprotein-releasing system ATP-binding protein LolD</fullName>
        <ecNumber evidence="10">3.6.3.-</ecNumber>
    </submittedName>
</protein>
<dbReference type="PANTHER" id="PTHR42798:SF2">
    <property type="entry name" value="ABC TRANSPORTER ATP-BINDING PROTEIN MG467-RELATED"/>
    <property type="match status" value="1"/>
</dbReference>
<evidence type="ECO:0000313" key="10">
    <source>
        <dbReference type="EMBL" id="SUA56043.1"/>
    </source>
</evidence>
<keyword evidence="4 10" id="KW-0067">ATP-binding</keyword>
<dbReference type="AlphaFoldDB" id="A0A378XIH5"/>
<dbReference type="SMART" id="SM00382">
    <property type="entry name" value="AAA"/>
    <property type="match status" value="1"/>
</dbReference>
<evidence type="ECO:0000313" key="9">
    <source>
        <dbReference type="EMBL" id="QPT39406.1"/>
    </source>
</evidence>
<dbReference type="OrthoDB" id="9802264at2"/>
<dbReference type="GO" id="GO:0005524">
    <property type="term" value="F:ATP binding"/>
    <property type="evidence" value="ECO:0007669"/>
    <property type="project" value="UniProtKB-KW"/>
</dbReference>